<dbReference type="Proteomes" id="UP000315759">
    <property type="component" value="Unassembled WGS sequence"/>
</dbReference>
<sequence length="325" mass="33614">MTFQPVLPPLLLAAVAAIILVARIATLRRLPSAARTRGTLWRWTGLTAAALLLVASAARPVLDPSTSSTRVADSQAPNVFLVVDRSPDMSVGDGPDGSSRMTAARADVAELLDRYPDARVAVISFASRAALDWPLSADTWSLRPVASVLAPYPVSPDAVTTTNAGAAGNMLRYQLIGAVQQYPRAKNLVFYLGAGAAEAALPPRDFNLPEGAVDGGAVLGYGTAAGGPIPGTDVTGSPVDEATLRGVAEQIGIPYALRSGADELASVLPADPTGGDPATAGSGTASRTELYWAPAALAAVLVLLELYYVLREFRRTRLTNAGVTG</sequence>
<accession>A0A544VT34</accession>
<keyword evidence="1" id="KW-1133">Transmembrane helix</keyword>
<proteinExistence type="predicted"/>
<keyword evidence="1" id="KW-0472">Membrane</keyword>
<name>A0A544VT34_9MYCO</name>
<organism evidence="2 3">
    <name type="scientific">Mycolicibacterium hodleri</name>
    <dbReference type="NCBI Taxonomy" id="49897"/>
    <lineage>
        <taxon>Bacteria</taxon>
        <taxon>Bacillati</taxon>
        <taxon>Actinomycetota</taxon>
        <taxon>Actinomycetes</taxon>
        <taxon>Mycobacteriales</taxon>
        <taxon>Mycobacteriaceae</taxon>
        <taxon>Mycolicibacterium</taxon>
    </lineage>
</organism>
<comment type="caution">
    <text evidence="2">The sequence shown here is derived from an EMBL/GenBank/DDBJ whole genome shotgun (WGS) entry which is preliminary data.</text>
</comment>
<dbReference type="SUPFAM" id="SSF53300">
    <property type="entry name" value="vWA-like"/>
    <property type="match status" value="1"/>
</dbReference>
<dbReference type="EMBL" id="VIFX01000051">
    <property type="protein sequence ID" value="TQR83139.1"/>
    <property type="molecule type" value="Genomic_DNA"/>
</dbReference>
<gene>
    <name evidence="2" type="ORF">D8S82_28745</name>
</gene>
<keyword evidence="1" id="KW-0812">Transmembrane</keyword>
<evidence type="ECO:0000313" key="2">
    <source>
        <dbReference type="EMBL" id="TQR83139.1"/>
    </source>
</evidence>
<dbReference type="InterPro" id="IPR036465">
    <property type="entry name" value="vWFA_dom_sf"/>
</dbReference>
<feature type="transmembrane region" description="Helical" evidence="1">
    <location>
        <begin position="6"/>
        <end position="27"/>
    </location>
</feature>
<evidence type="ECO:0000313" key="3">
    <source>
        <dbReference type="Proteomes" id="UP000315759"/>
    </source>
</evidence>
<feature type="transmembrane region" description="Helical" evidence="1">
    <location>
        <begin position="290"/>
        <end position="310"/>
    </location>
</feature>
<dbReference type="RefSeq" id="WP_142555359.1">
    <property type="nucleotide sequence ID" value="NZ_VIFX01000051.1"/>
</dbReference>
<dbReference type="Gene3D" id="3.40.50.410">
    <property type="entry name" value="von Willebrand factor, type A domain"/>
    <property type="match status" value="1"/>
</dbReference>
<feature type="transmembrane region" description="Helical" evidence="1">
    <location>
        <begin position="39"/>
        <end position="58"/>
    </location>
</feature>
<evidence type="ECO:0000256" key="1">
    <source>
        <dbReference type="SAM" id="Phobius"/>
    </source>
</evidence>
<reference evidence="2 3" key="1">
    <citation type="submission" date="2018-10" db="EMBL/GenBank/DDBJ databases">
        <title>Draft genome of Mycobacterium hodleri strain B.</title>
        <authorList>
            <person name="Amande T.J."/>
            <person name="Mcgenity T.J."/>
        </authorList>
    </citation>
    <scope>NUCLEOTIDE SEQUENCE [LARGE SCALE GENOMIC DNA]</scope>
    <source>
        <strain evidence="2 3">B</strain>
    </source>
</reference>
<dbReference type="AlphaFoldDB" id="A0A544VT34"/>
<protein>
    <submittedName>
        <fullName evidence="2">VWA domain-containing protein</fullName>
    </submittedName>
</protein>
<keyword evidence="3" id="KW-1185">Reference proteome</keyword>